<organism evidence="2 3">
    <name type="scientific">Mycobacterium senriense</name>
    <dbReference type="NCBI Taxonomy" id="2775496"/>
    <lineage>
        <taxon>Bacteria</taxon>
        <taxon>Bacillati</taxon>
        <taxon>Actinomycetota</taxon>
        <taxon>Actinomycetes</taxon>
        <taxon>Mycobacteriales</taxon>
        <taxon>Mycobacteriaceae</taxon>
        <taxon>Mycobacterium</taxon>
        <taxon>Mycobacterium avium complex (MAC)</taxon>
    </lineage>
</organism>
<keyword evidence="3" id="KW-1185">Reference proteome</keyword>
<evidence type="ECO:0000313" key="2">
    <source>
        <dbReference type="EMBL" id="BCZ24108.1"/>
    </source>
</evidence>
<evidence type="ECO:0000256" key="1">
    <source>
        <dbReference type="SAM" id="MobiDB-lite"/>
    </source>
</evidence>
<protein>
    <submittedName>
        <fullName evidence="2">Uncharacterized protein</fullName>
    </submittedName>
</protein>
<dbReference type="EMBL" id="AP024828">
    <property type="protein sequence ID" value="BCZ24108.1"/>
    <property type="molecule type" value="Genomic_DNA"/>
</dbReference>
<feature type="compositionally biased region" description="Low complexity" evidence="1">
    <location>
        <begin position="1"/>
        <end position="11"/>
    </location>
</feature>
<dbReference type="Proteomes" id="UP000826012">
    <property type="component" value="Chromosome"/>
</dbReference>
<feature type="region of interest" description="Disordered" evidence="1">
    <location>
        <begin position="1"/>
        <end position="26"/>
    </location>
</feature>
<proteinExistence type="predicted"/>
<gene>
    <name evidence="2" type="ORF">MTY59_39630</name>
</gene>
<accession>A0ABM7SUY4</accession>
<reference evidence="2 3" key="1">
    <citation type="submission" date="2021-07" db="EMBL/GenBank/DDBJ databases">
        <title>Complete genome sequence of nontuberculous Mycobacterium sp. TY59.</title>
        <authorList>
            <person name="Fukushima K."/>
        </authorList>
    </citation>
    <scope>NUCLEOTIDE SEQUENCE [LARGE SCALE GENOMIC DNA]</scope>
    <source>
        <strain evidence="2 3">TY59</strain>
    </source>
</reference>
<sequence length="69" mass="6774">MTGAATSLEEAGGSEEAADESLFRCGDEHAASPTAAAAVAALSATNSGRCIQSVGRLGGSGRFAKEGCR</sequence>
<evidence type="ECO:0000313" key="3">
    <source>
        <dbReference type="Proteomes" id="UP000826012"/>
    </source>
</evidence>
<name>A0ABM7SUY4_9MYCO</name>